<name>A0A9D1QG10_9STAP</name>
<sequence length="69" mass="7855">MKQATMEGAYSDPLYGGNKDLEGWKMKEYPGAQMSYGQQIDSEEFVQTDLDMVSLIDYQSQSTEELSEM</sequence>
<dbReference type="Proteomes" id="UP000823989">
    <property type="component" value="Unassembled WGS sequence"/>
</dbReference>
<protein>
    <submittedName>
        <fullName evidence="1">Gluconate 2-dehydrogenase subunit 3 family protein</fullName>
    </submittedName>
</protein>
<accession>A0A9D1QG10</accession>
<dbReference type="AlphaFoldDB" id="A0A9D1QG10"/>
<dbReference type="EMBL" id="DXHR01000014">
    <property type="protein sequence ID" value="HIW12383.1"/>
    <property type="molecule type" value="Genomic_DNA"/>
</dbReference>
<proteinExistence type="predicted"/>
<evidence type="ECO:0000313" key="1">
    <source>
        <dbReference type="EMBL" id="HIW12383.1"/>
    </source>
</evidence>
<reference evidence="1" key="2">
    <citation type="submission" date="2021-04" db="EMBL/GenBank/DDBJ databases">
        <authorList>
            <person name="Gilroy R."/>
        </authorList>
    </citation>
    <scope>NUCLEOTIDE SEQUENCE</scope>
    <source>
        <strain evidence="1">ChiHjej13B12-752</strain>
    </source>
</reference>
<reference evidence="1" key="1">
    <citation type="journal article" date="2021" name="PeerJ">
        <title>Extensive microbial diversity within the chicken gut microbiome revealed by metagenomics and culture.</title>
        <authorList>
            <person name="Gilroy R."/>
            <person name="Ravi A."/>
            <person name="Getino M."/>
            <person name="Pursley I."/>
            <person name="Horton D.L."/>
            <person name="Alikhan N.F."/>
            <person name="Baker D."/>
            <person name="Gharbi K."/>
            <person name="Hall N."/>
            <person name="Watson M."/>
            <person name="Adriaenssens E.M."/>
            <person name="Foster-Nyarko E."/>
            <person name="Jarju S."/>
            <person name="Secka A."/>
            <person name="Antonio M."/>
            <person name="Oren A."/>
            <person name="Chaudhuri R.R."/>
            <person name="La Ragione R."/>
            <person name="Hildebrand F."/>
            <person name="Pallen M.J."/>
        </authorList>
    </citation>
    <scope>NUCLEOTIDE SEQUENCE</scope>
    <source>
        <strain evidence="1">ChiHjej13B12-752</strain>
    </source>
</reference>
<gene>
    <name evidence="1" type="ORF">H9891_04410</name>
</gene>
<evidence type="ECO:0000313" key="2">
    <source>
        <dbReference type="Proteomes" id="UP000823989"/>
    </source>
</evidence>
<comment type="caution">
    <text evidence="1">The sequence shown here is derived from an EMBL/GenBank/DDBJ whole genome shotgun (WGS) entry which is preliminary data.</text>
</comment>
<organism evidence="1 2">
    <name type="scientific">Candidatus Salinicoccus stercoripullorum</name>
    <dbReference type="NCBI Taxonomy" id="2838756"/>
    <lineage>
        <taxon>Bacteria</taxon>
        <taxon>Bacillati</taxon>
        <taxon>Bacillota</taxon>
        <taxon>Bacilli</taxon>
        <taxon>Bacillales</taxon>
        <taxon>Staphylococcaceae</taxon>
        <taxon>Salinicoccus</taxon>
    </lineage>
</organism>